<sequence>MFGIVNFETFLIAGIILNLTPGADTMFILGRAISQGKKAGILSALGICTGAIFHIILATLGLSIILAKSAIAFEVVKYLGAAYLIYLGARSLGVKSKGKLELEVKQENTGIMKIYMSGILTNVLNPKVALFFLAFLPQFIDPNYSQSSVSFLILGLTFLSTATIWCLTLAIFASRLSDRIRKNYKIKLWLDKIAGGLFILLGIKLALSER</sequence>
<accession>A0A937KD01</accession>
<evidence type="ECO:0000256" key="5">
    <source>
        <dbReference type="ARBA" id="ARBA00023136"/>
    </source>
</evidence>
<keyword evidence="5 6" id="KW-0472">Membrane</keyword>
<comment type="caution">
    <text evidence="7">The sequence shown here is derived from an EMBL/GenBank/DDBJ whole genome shotgun (WGS) entry which is preliminary data.</text>
</comment>
<feature type="transmembrane region" description="Helical" evidence="6">
    <location>
        <begin position="12"/>
        <end position="29"/>
    </location>
</feature>
<dbReference type="Pfam" id="PF01810">
    <property type="entry name" value="LysE"/>
    <property type="match status" value="1"/>
</dbReference>
<evidence type="ECO:0000256" key="6">
    <source>
        <dbReference type="SAM" id="Phobius"/>
    </source>
</evidence>
<keyword evidence="4 6" id="KW-1133">Transmembrane helix</keyword>
<dbReference type="GO" id="GO:0015171">
    <property type="term" value="F:amino acid transmembrane transporter activity"/>
    <property type="evidence" value="ECO:0007669"/>
    <property type="project" value="TreeGrafter"/>
</dbReference>
<feature type="transmembrane region" description="Helical" evidence="6">
    <location>
        <begin position="188"/>
        <end position="207"/>
    </location>
</feature>
<keyword evidence="8" id="KW-1185">Reference proteome</keyword>
<evidence type="ECO:0000313" key="7">
    <source>
        <dbReference type="EMBL" id="MBL6448636.1"/>
    </source>
</evidence>
<dbReference type="PANTHER" id="PTHR30086">
    <property type="entry name" value="ARGININE EXPORTER PROTEIN ARGO"/>
    <property type="match status" value="1"/>
</dbReference>
<dbReference type="PIRSF" id="PIRSF006324">
    <property type="entry name" value="LeuE"/>
    <property type="match status" value="1"/>
</dbReference>
<proteinExistence type="predicted"/>
<dbReference type="RefSeq" id="WP_202858171.1">
    <property type="nucleotide sequence ID" value="NZ_JAEUGD010000064.1"/>
</dbReference>
<dbReference type="EMBL" id="JAEUGD010000064">
    <property type="protein sequence ID" value="MBL6448636.1"/>
    <property type="molecule type" value="Genomic_DNA"/>
</dbReference>
<feature type="transmembrane region" description="Helical" evidence="6">
    <location>
        <begin position="148"/>
        <end position="176"/>
    </location>
</feature>
<dbReference type="AlphaFoldDB" id="A0A937KD01"/>
<evidence type="ECO:0000256" key="2">
    <source>
        <dbReference type="ARBA" id="ARBA00022475"/>
    </source>
</evidence>
<feature type="transmembrane region" description="Helical" evidence="6">
    <location>
        <begin position="114"/>
        <end position="136"/>
    </location>
</feature>
<feature type="transmembrane region" description="Helical" evidence="6">
    <location>
        <begin position="71"/>
        <end position="93"/>
    </location>
</feature>
<reference evidence="7" key="1">
    <citation type="submission" date="2021-01" db="EMBL/GenBank/DDBJ databases">
        <title>Fulvivirga kasyanovii gen. nov., sp nov., a novel member of the phylum Bacteroidetes isolated from seawater in a mussel farm.</title>
        <authorList>
            <person name="Zhao L.-H."/>
            <person name="Wang Z.-J."/>
        </authorList>
    </citation>
    <scope>NUCLEOTIDE SEQUENCE</scope>
    <source>
        <strain evidence="7">29W222</strain>
    </source>
</reference>
<keyword evidence="2" id="KW-1003">Cell membrane</keyword>
<organism evidence="7 8">
    <name type="scientific">Fulvivirga marina</name>
    <dbReference type="NCBI Taxonomy" id="2494733"/>
    <lineage>
        <taxon>Bacteria</taxon>
        <taxon>Pseudomonadati</taxon>
        <taxon>Bacteroidota</taxon>
        <taxon>Cytophagia</taxon>
        <taxon>Cytophagales</taxon>
        <taxon>Fulvivirgaceae</taxon>
        <taxon>Fulvivirga</taxon>
    </lineage>
</organism>
<evidence type="ECO:0000256" key="4">
    <source>
        <dbReference type="ARBA" id="ARBA00022989"/>
    </source>
</evidence>
<evidence type="ECO:0000313" key="8">
    <source>
        <dbReference type="Proteomes" id="UP000614216"/>
    </source>
</evidence>
<dbReference type="Proteomes" id="UP000614216">
    <property type="component" value="Unassembled WGS sequence"/>
</dbReference>
<feature type="transmembrane region" description="Helical" evidence="6">
    <location>
        <begin position="41"/>
        <end position="65"/>
    </location>
</feature>
<protein>
    <submittedName>
        <fullName evidence="7">LysE family translocator</fullName>
    </submittedName>
</protein>
<keyword evidence="3 6" id="KW-0812">Transmembrane</keyword>
<evidence type="ECO:0000256" key="3">
    <source>
        <dbReference type="ARBA" id="ARBA00022692"/>
    </source>
</evidence>
<dbReference type="PANTHER" id="PTHR30086:SF20">
    <property type="entry name" value="ARGININE EXPORTER PROTEIN ARGO-RELATED"/>
    <property type="match status" value="1"/>
</dbReference>
<dbReference type="InterPro" id="IPR001123">
    <property type="entry name" value="LeuE-type"/>
</dbReference>
<name>A0A937KD01_9BACT</name>
<evidence type="ECO:0000256" key="1">
    <source>
        <dbReference type="ARBA" id="ARBA00004651"/>
    </source>
</evidence>
<dbReference type="GO" id="GO:0005886">
    <property type="term" value="C:plasma membrane"/>
    <property type="evidence" value="ECO:0007669"/>
    <property type="project" value="UniProtKB-SubCell"/>
</dbReference>
<gene>
    <name evidence="7" type="ORF">JMN32_20155</name>
</gene>
<comment type="subcellular location">
    <subcellularLocation>
        <location evidence="1">Cell membrane</location>
        <topology evidence="1">Multi-pass membrane protein</topology>
    </subcellularLocation>
</comment>